<feature type="transmembrane region" description="Helical" evidence="7">
    <location>
        <begin position="42"/>
        <end position="63"/>
    </location>
</feature>
<evidence type="ECO:0000259" key="8">
    <source>
        <dbReference type="Pfam" id="PF00753"/>
    </source>
</evidence>
<dbReference type="Pfam" id="PF00753">
    <property type="entry name" value="Lactamase_B"/>
    <property type="match status" value="1"/>
</dbReference>
<proteinExistence type="predicted"/>
<reference evidence="10 11" key="1">
    <citation type="submission" date="2022-04" db="EMBL/GenBank/DDBJ databases">
        <title>Human microbiome associated bacterial genomes.</title>
        <authorList>
            <person name="Sandstrom S."/>
            <person name="Salamzade R."/>
            <person name="Kalan L.R."/>
        </authorList>
    </citation>
    <scope>NUCLEOTIDE SEQUENCE [LARGE SCALE GENOMIC DNA]</scope>
    <source>
        <strain evidence="11">p3-SID1799</strain>
    </source>
</reference>
<keyword evidence="4 7" id="KW-1133">Transmembrane helix</keyword>
<feature type="region of interest" description="Disordered" evidence="6">
    <location>
        <begin position="797"/>
        <end position="822"/>
    </location>
</feature>
<protein>
    <submittedName>
        <fullName evidence="10">ComEC/Rec2 family competence protein</fullName>
    </submittedName>
</protein>
<dbReference type="EMBL" id="JALXSQ010000005">
    <property type="protein sequence ID" value="MCT2042150.1"/>
    <property type="molecule type" value="Genomic_DNA"/>
</dbReference>
<dbReference type="SUPFAM" id="SSF56281">
    <property type="entry name" value="Metallo-hydrolase/oxidoreductase"/>
    <property type="match status" value="1"/>
</dbReference>
<dbReference type="Pfam" id="PF03772">
    <property type="entry name" value="Competence"/>
    <property type="match status" value="1"/>
</dbReference>
<dbReference type="InterPro" id="IPR004477">
    <property type="entry name" value="ComEC_N"/>
</dbReference>
<feature type="transmembrane region" description="Helical" evidence="7">
    <location>
        <begin position="397"/>
        <end position="417"/>
    </location>
</feature>
<evidence type="ECO:0000256" key="3">
    <source>
        <dbReference type="ARBA" id="ARBA00022692"/>
    </source>
</evidence>
<feature type="transmembrane region" description="Helical" evidence="7">
    <location>
        <begin position="364"/>
        <end position="385"/>
    </location>
</feature>
<evidence type="ECO:0000256" key="1">
    <source>
        <dbReference type="ARBA" id="ARBA00004651"/>
    </source>
</evidence>
<dbReference type="InterPro" id="IPR052159">
    <property type="entry name" value="Competence_DNA_uptake"/>
</dbReference>
<keyword evidence="3 7" id="KW-0812">Transmembrane</keyword>
<dbReference type="RefSeq" id="WP_260103780.1">
    <property type="nucleotide sequence ID" value="NZ_JALXSQ010000005.1"/>
</dbReference>
<feature type="transmembrane region" description="Helical" evidence="7">
    <location>
        <begin position="12"/>
        <end position="30"/>
    </location>
</feature>
<evidence type="ECO:0000256" key="5">
    <source>
        <dbReference type="ARBA" id="ARBA00023136"/>
    </source>
</evidence>
<evidence type="ECO:0000256" key="6">
    <source>
        <dbReference type="SAM" id="MobiDB-lite"/>
    </source>
</evidence>
<keyword evidence="11" id="KW-1185">Reference proteome</keyword>
<evidence type="ECO:0000256" key="2">
    <source>
        <dbReference type="ARBA" id="ARBA00022475"/>
    </source>
</evidence>
<feature type="transmembrane region" description="Helical" evidence="7">
    <location>
        <begin position="236"/>
        <end position="257"/>
    </location>
</feature>
<organism evidence="10 11">
    <name type="scientific">Pseudoclavibacter albus</name>
    <dbReference type="NCBI Taxonomy" id="272241"/>
    <lineage>
        <taxon>Bacteria</taxon>
        <taxon>Bacillati</taxon>
        <taxon>Actinomycetota</taxon>
        <taxon>Actinomycetes</taxon>
        <taxon>Micrococcales</taxon>
        <taxon>Microbacteriaceae</taxon>
        <taxon>Pseudoclavibacter</taxon>
    </lineage>
</organism>
<feature type="transmembrane region" description="Helical" evidence="7">
    <location>
        <begin position="269"/>
        <end position="287"/>
    </location>
</feature>
<feature type="domain" description="ComEC/Rec2-related protein" evidence="9">
    <location>
        <begin position="215"/>
        <end position="479"/>
    </location>
</feature>
<dbReference type="PANTHER" id="PTHR30619">
    <property type="entry name" value="DNA INTERNALIZATION/COMPETENCE PROTEIN COMEC/REC2"/>
    <property type="match status" value="1"/>
</dbReference>
<dbReference type="NCBIfam" id="TIGR00360">
    <property type="entry name" value="ComEC_N-term"/>
    <property type="match status" value="1"/>
</dbReference>
<dbReference type="Proteomes" id="UP001525379">
    <property type="component" value="Unassembled WGS sequence"/>
</dbReference>
<keyword evidence="2" id="KW-1003">Cell membrane</keyword>
<comment type="subcellular location">
    <subcellularLocation>
        <location evidence="1">Cell membrane</location>
        <topology evidence="1">Multi-pass membrane protein</topology>
    </subcellularLocation>
</comment>
<comment type="caution">
    <text evidence="10">The sequence shown here is derived from an EMBL/GenBank/DDBJ whole genome shotgun (WGS) entry which is preliminary data.</text>
</comment>
<dbReference type="PANTHER" id="PTHR30619:SF1">
    <property type="entry name" value="RECOMBINATION PROTEIN 2"/>
    <property type="match status" value="1"/>
</dbReference>
<evidence type="ECO:0000259" key="9">
    <source>
        <dbReference type="Pfam" id="PF03772"/>
    </source>
</evidence>
<feature type="domain" description="Metallo-beta-lactamase" evidence="8">
    <location>
        <begin position="529"/>
        <end position="586"/>
    </location>
</feature>
<feature type="transmembrane region" description="Helical" evidence="7">
    <location>
        <begin position="333"/>
        <end position="352"/>
    </location>
</feature>
<evidence type="ECO:0000313" key="11">
    <source>
        <dbReference type="Proteomes" id="UP001525379"/>
    </source>
</evidence>
<evidence type="ECO:0000313" key="10">
    <source>
        <dbReference type="EMBL" id="MCT2042150.1"/>
    </source>
</evidence>
<accession>A0ABT2HVI8</accession>
<name>A0ABT2HVI8_9MICO</name>
<feature type="transmembrane region" description="Helical" evidence="7">
    <location>
        <begin position="490"/>
        <end position="510"/>
    </location>
</feature>
<feature type="transmembrane region" description="Helical" evidence="7">
    <location>
        <begin position="459"/>
        <end position="478"/>
    </location>
</feature>
<evidence type="ECO:0000256" key="7">
    <source>
        <dbReference type="SAM" id="Phobius"/>
    </source>
</evidence>
<dbReference type="InterPro" id="IPR036866">
    <property type="entry name" value="RibonucZ/Hydroxyglut_hydro"/>
</dbReference>
<evidence type="ECO:0000256" key="4">
    <source>
        <dbReference type="ARBA" id="ARBA00022989"/>
    </source>
</evidence>
<dbReference type="Gene3D" id="3.60.15.10">
    <property type="entry name" value="Ribonuclease Z/Hydroxyacylglutathione hydrolase-like"/>
    <property type="match status" value="1"/>
</dbReference>
<dbReference type="InterPro" id="IPR001279">
    <property type="entry name" value="Metallo-B-lactamas"/>
</dbReference>
<keyword evidence="5 7" id="KW-0472">Membrane</keyword>
<gene>
    <name evidence="10" type="ORF">M3D15_02165</name>
</gene>
<sequence>MSYSLDESAAWLTSGAAAVAILLIAGAAVVQRRGSSRCAGWLRLLAVSAAVAALTGWASWHALEQRQAAPMQEAIASKHSCLVEFTLTQMVSSSVLEDPGIQEDGGRAPLGQRFRAQLTHLDCGTGAFRLDAPVLVSGRLAAGSSTEPGTRFAADAKLRDIQASSRSAARLSLDAPAEQLAPPGGALAVGATLRASFLMLAATLPGDGGQLVPGLAVGDDREAAEDLVAAMKTSSLVHLTAVSGANCALVTGAVLVIGRLLMRPRLERLAAASLALVAFVVLVTPQGSVVRASAMAIVVLAADAGGRRVTGSSALNLAVIGLLVISPDMSLDAGFALSAAATAGLLLGAGPLGERLSAWMPRPLALTIAVPVAAQLLCQPVLVLLDPRVPVHGVTANLLAAPAAPIATVVGLLACLLAPLAPPLAVVLAWVAWLPASWIAAVARVTSGWPFASIPVPEGLGGVLITAIPAALLVWWCRERGDSPPARLRRLALFAVMALLVTVALGVGLGQRVGSGLTRPDPWRYWMCDVGQGDAMLIRSTAGVILMDTGPESEVLDACLTEAKVSELAALILTHFDKDHDGAAATALPLAEQLIVPATGEAHGEGIVRDAATHGIPLVFAGRGDVFTFGDLALHVLWPARTSSGQPSVLSSNDGSLAVSVKPTASCRQACVSLIALADLGEARQNELMSEAPPELLSADVVKVSHHGSRDQAAELYRVMQPKAALVSVGAENGYGHPTRSTLDMLTAAGAIPLRTDERGHLVVAGSPDDITVWSPPQALAEAAAVPRFSANGWRASPLGDTALTGRAPPRSASRSRRSRTP</sequence>